<dbReference type="SUPFAM" id="SSF51735">
    <property type="entry name" value="NAD(P)-binding Rossmann-fold domains"/>
    <property type="match status" value="1"/>
</dbReference>
<proteinExistence type="inferred from homology"/>
<dbReference type="PRINTS" id="PR01775">
    <property type="entry name" value="GLFROXRDTASE"/>
</dbReference>
<evidence type="ECO:0000313" key="5">
    <source>
        <dbReference type="EMBL" id="PQJ15076.1"/>
    </source>
</evidence>
<dbReference type="Gene3D" id="3.40.50.720">
    <property type="entry name" value="NAD(P)-binding Rossmann-like Domain"/>
    <property type="match status" value="1"/>
</dbReference>
<dbReference type="Proteomes" id="UP000239366">
    <property type="component" value="Unassembled WGS sequence"/>
</dbReference>
<feature type="domain" description="Gfo/Idh/MocA-like oxidoreductase N-terminal" evidence="3">
    <location>
        <begin position="38"/>
        <end position="161"/>
    </location>
</feature>
<sequence>MNRRKFSRQISLGTGGLALLSPLSASCSPKTRSKESLGVALVGLGSYSTYQLAPALEETQHCHLAAVVTGSPEKAKRWTRQYKLNPNSVYDYENFHQIAQNPEVDIVYIVLPNSMHAEFSIRAARARKHVICEKPMGLSSEECVSIIDACKKAGVKLGMGYRLHSEPYTMELKRLVKQKKYGQARYISSTAAYVSRGNPNQWRLNKSLSGGGALMNMGVYAFQALIYAAGSNPTSVSAQEYSTRPEYFKETDETITAQFEWANGALGQMMTSHNYRSNHLRAEYEKGWVELSPASTYIPLSGKTSDGPLDFKQESQQKLQMDDFALHIQGQQPNRAPGEMGHRDLLIIEAIYRSIREGGKKIKLNIAPDYGRSPLF</sequence>
<dbReference type="PANTHER" id="PTHR22604">
    <property type="entry name" value="OXIDOREDUCTASES"/>
    <property type="match status" value="1"/>
</dbReference>
<evidence type="ECO:0000259" key="4">
    <source>
        <dbReference type="Pfam" id="PF22725"/>
    </source>
</evidence>
<keyword evidence="2" id="KW-0560">Oxidoreductase</keyword>
<comment type="caution">
    <text evidence="5">The sequence shown here is derived from an EMBL/GenBank/DDBJ whole genome shotgun (WGS) entry which is preliminary data.</text>
</comment>
<dbReference type="SUPFAM" id="SSF55347">
    <property type="entry name" value="Glyceraldehyde-3-phosphate dehydrogenase-like, C-terminal domain"/>
    <property type="match status" value="1"/>
</dbReference>
<dbReference type="GO" id="GO:0016491">
    <property type="term" value="F:oxidoreductase activity"/>
    <property type="evidence" value="ECO:0007669"/>
    <property type="project" value="UniProtKB-KW"/>
</dbReference>
<gene>
    <name evidence="5" type="ORF">BST99_04425</name>
</gene>
<dbReference type="AlphaFoldDB" id="A0A2S7T6J4"/>
<evidence type="ECO:0000259" key="3">
    <source>
        <dbReference type="Pfam" id="PF01408"/>
    </source>
</evidence>
<dbReference type="Pfam" id="PF01408">
    <property type="entry name" value="GFO_IDH_MocA"/>
    <property type="match status" value="1"/>
</dbReference>
<dbReference type="InterPro" id="IPR050984">
    <property type="entry name" value="Gfo/Idh/MocA_domain"/>
</dbReference>
<dbReference type="Gene3D" id="3.30.360.10">
    <property type="entry name" value="Dihydrodipicolinate Reductase, domain 2"/>
    <property type="match status" value="1"/>
</dbReference>
<feature type="domain" description="GFO/IDH/MocA-like oxidoreductase" evidence="4">
    <location>
        <begin position="171"/>
        <end position="281"/>
    </location>
</feature>
<dbReference type="GO" id="GO:0000166">
    <property type="term" value="F:nucleotide binding"/>
    <property type="evidence" value="ECO:0007669"/>
    <property type="project" value="InterPro"/>
</dbReference>
<dbReference type="InterPro" id="IPR000683">
    <property type="entry name" value="Gfo/Idh/MocA-like_OxRdtase_N"/>
</dbReference>
<dbReference type="PANTHER" id="PTHR22604:SF105">
    <property type="entry name" value="TRANS-1,2-DIHYDROBENZENE-1,2-DIOL DEHYDROGENASE"/>
    <property type="match status" value="1"/>
</dbReference>
<evidence type="ECO:0000313" key="6">
    <source>
        <dbReference type="Proteomes" id="UP000239366"/>
    </source>
</evidence>
<dbReference type="InterPro" id="IPR008354">
    <property type="entry name" value="Glc-Fru_OxRdtase_bac"/>
</dbReference>
<evidence type="ECO:0000256" key="1">
    <source>
        <dbReference type="ARBA" id="ARBA00010928"/>
    </source>
</evidence>
<comment type="similarity">
    <text evidence="1">Belongs to the Gfo/Idh/MocA family.</text>
</comment>
<dbReference type="RefSeq" id="WP_105000727.1">
    <property type="nucleotide sequence ID" value="NZ_MQVX01000001.1"/>
</dbReference>
<dbReference type="Pfam" id="PF22725">
    <property type="entry name" value="GFO_IDH_MocA_C3"/>
    <property type="match status" value="1"/>
</dbReference>
<dbReference type="OrthoDB" id="9795543at2"/>
<accession>A0A2S7T6J4</accession>
<name>A0A2S7T6J4_9FLAO</name>
<protein>
    <submittedName>
        <fullName evidence="5">Glucose-fructose oxidoreductase</fullName>
    </submittedName>
</protein>
<organism evidence="5 6">
    <name type="scientific">Aureicoccus marinus</name>
    <dbReference type="NCBI Taxonomy" id="754435"/>
    <lineage>
        <taxon>Bacteria</taxon>
        <taxon>Pseudomonadati</taxon>
        <taxon>Bacteroidota</taxon>
        <taxon>Flavobacteriia</taxon>
        <taxon>Flavobacteriales</taxon>
        <taxon>Flavobacteriaceae</taxon>
        <taxon>Aureicoccus</taxon>
    </lineage>
</organism>
<dbReference type="EMBL" id="MQVX01000001">
    <property type="protein sequence ID" value="PQJ15076.1"/>
    <property type="molecule type" value="Genomic_DNA"/>
</dbReference>
<dbReference type="PROSITE" id="PS51257">
    <property type="entry name" value="PROKAR_LIPOPROTEIN"/>
    <property type="match status" value="1"/>
</dbReference>
<reference evidence="6" key="1">
    <citation type="submission" date="2016-11" db="EMBL/GenBank/DDBJ databases">
        <title>Trade-off between light-utilization and light-protection in marine flavobacteria.</title>
        <authorList>
            <person name="Kumagai Y."/>
            <person name="Yoshizawa S."/>
            <person name="Kogure K."/>
        </authorList>
    </citation>
    <scope>NUCLEOTIDE SEQUENCE [LARGE SCALE GENOMIC DNA]</scope>
    <source>
        <strain evidence="6">SG-18</strain>
    </source>
</reference>
<dbReference type="InterPro" id="IPR036291">
    <property type="entry name" value="NAD(P)-bd_dom_sf"/>
</dbReference>
<keyword evidence="6" id="KW-1185">Reference proteome</keyword>
<evidence type="ECO:0000256" key="2">
    <source>
        <dbReference type="ARBA" id="ARBA00023002"/>
    </source>
</evidence>
<dbReference type="InterPro" id="IPR055170">
    <property type="entry name" value="GFO_IDH_MocA-like_dom"/>
</dbReference>